<sequence>MPSDLVKFLYLLAFISITFAFFRSRDESLPQRRAYEYPNIGAMMRTFGKRAYHASTDELPNFAGWMRGKRFDQDYTLY</sequence>
<evidence type="ECO:0000313" key="3">
    <source>
        <dbReference type="WBParaSite" id="MBELARI_LOCUS7485"/>
    </source>
</evidence>
<keyword evidence="1" id="KW-0472">Membrane</keyword>
<keyword evidence="1" id="KW-1133">Transmembrane helix</keyword>
<organism evidence="2 3">
    <name type="scientific">Mesorhabditis belari</name>
    <dbReference type="NCBI Taxonomy" id="2138241"/>
    <lineage>
        <taxon>Eukaryota</taxon>
        <taxon>Metazoa</taxon>
        <taxon>Ecdysozoa</taxon>
        <taxon>Nematoda</taxon>
        <taxon>Chromadorea</taxon>
        <taxon>Rhabditida</taxon>
        <taxon>Rhabditina</taxon>
        <taxon>Rhabditomorpha</taxon>
        <taxon>Rhabditoidea</taxon>
        <taxon>Rhabditidae</taxon>
        <taxon>Mesorhabditinae</taxon>
        <taxon>Mesorhabditis</taxon>
    </lineage>
</organism>
<proteinExistence type="predicted"/>
<feature type="transmembrane region" description="Helical" evidence="1">
    <location>
        <begin position="6"/>
        <end position="23"/>
    </location>
</feature>
<dbReference type="AlphaFoldDB" id="A0AAF3FL56"/>
<dbReference type="Proteomes" id="UP000887575">
    <property type="component" value="Unassembled WGS sequence"/>
</dbReference>
<evidence type="ECO:0000313" key="2">
    <source>
        <dbReference type="Proteomes" id="UP000887575"/>
    </source>
</evidence>
<keyword evidence="1" id="KW-0812">Transmembrane</keyword>
<protein>
    <submittedName>
        <fullName evidence="3">Uncharacterized protein</fullName>
    </submittedName>
</protein>
<accession>A0AAF3FL56</accession>
<reference evidence="3" key="1">
    <citation type="submission" date="2024-02" db="UniProtKB">
        <authorList>
            <consortium name="WormBaseParasite"/>
        </authorList>
    </citation>
    <scope>IDENTIFICATION</scope>
</reference>
<dbReference type="WBParaSite" id="MBELARI_LOCUS7485">
    <property type="protein sequence ID" value="MBELARI_LOCUS7485"/>
    <property type="gene ID" value="MBELARI_LOCUS7485"/>
</dbReference>
<name>A0AAF3FL56_9BILA</name>
<keyword evidence="2" id="KW-1185">Reference proteome</keyword>
<evidence type="ECO:0000256" key="1">
    <source>
        <dbReference type="SAM" id="Phobius"/>
    </source>
</evidence>